<proteinExistence type="predicted"/>
<keyword evidence="2" id="KW-1185">Reference proteome</keyword>
<dbReference type="eggNOG" id="ENOG502RYFF">
    <property type="taxonomic scope" value="Eukaryota"/>
</dbReference>
<dbReference type="RefSeq" id="XP_008463230.2">
    <property type="nucleotide sequence ID" value="XM_008465008.3"/>
</dbReference>
<feature type="region of interest" description="Disordered" evidence="1">
    <location>
        <begin position="1"/>
        <end position="22"/>
    </location>
</feature>
<evidence type="ECO:0000256" key="1">
    <source>
        <dbReference type="SAM" id="MobiDB-lite"/>
    </source>
</evidence>
<dbReference type="Gramene" id="MELO3C004971.2.1">
    <property type="protein sequence ID" value="MELO3C004971.2.1"/>
    <property type="gene ID" value="MELO3C004971.2"/>
</dbReference>
<dbReference type="GO" id="GO:0034090">
    <property type="term" value="P:maintenance of meiotic sister chromatid cohesion"/>
    <property type="evidence" value="ECO:0007669"/>
    <property type="project" value="InterPro"/>
</dbReference>
<dbReference type="PANTHER" id="PTHR34373:SF8">
    <property type="entry name" value="SHUGOSHIN"/>
    <property type="match status" value="1"/>
</dbReference>
<sequence>MAKTSSIGSKMRNKLADITNSKTMRAHLEDENSFKASQTRKSVIDQLVEENMGLMKLIMERNKIIELSEAELEKLRASIQKLQLQNWHLAQSNSRFLAEINLGRKRIKSLEHEVECKEALLRAKCLTVEVGKSEMNNRNSEWQEGERATGKPSLAIVNADTKSCNGNIKPPGRTRSQSMSPSTSYSTVVDKQKVVNKRHFVRRHSSRFRHQVRDLEEKLFEIEDIKLVAGEKEKNSLSSPRIEEASALQRTSIGRPLRRAAEKIRSYKESRLNIKLRRRE</sequence>
<dbReference type="GO" id="GO:0000775">
    <property type="term" value="C:chromosome, centromeric region"/>
    <property type="evidence" value="ECO:0007669"/>
    <property type="project" value="InterPro"/>
</dbReference>
<name>A0A1S3CIS6_CUCME</name>
<feature type="compositionally biased region" description="Low complexity" evidence="1">
    <location>
        <begin position="174"/>
        <end position="187"/>
    </location>
</feature>
<feature type="region of interest" description="Disordered" evidence="1">
    <location>
        <begin position="161"/>
        <end position="187"/>
    </location>
</feature>
<dbReference type="InParanoid" id="A0A1S3CIS6"/>
<dbReference type="GO" id="GO:0045144">
    <property type="term" value="P:meiotic sister chromatid segregation"/>
    <property type="evidence" value="ECO:0007669"/>
    <property type="project" value="InterPro"/>
</dbReference>
<dbReference type="PANTHER" id="PTHR34373">
    <property type="entry name" value="SHUGOSHIN 2"/>
    <property type="match status" value="1"/>
</dbReference>
<evidence type="ECO:0000313" key="2">
    <source>
        <dbReference type="Proteomes" id="UP001652600"/>
    </source>
</evidence>
<dbReference type="GeneID" id="103501433"/>
<reference evidence="3" key="1">
    <citation type="submission" date="2025-08" db="UniProtKB">
        <authorList>
            <consortium name="RefSeq"/>
        </authorList>
    </citation>
    <scope>IDENTIFICATION</scope>
    <source>
        <tissue evidence="3">Stem</tissue>
    </source>
</reference>
<protein>
    <submittedName>
        <fullName evidence="3">Shugoshin-1 isoform X1</fullName>
    </submittedName>
</protein>
<feature type="region of interest" description="Disordered" evidence="1">
    <location>
        <begin position="233"/>
        <end position="254"/>
    </location>
</feature>
<gene>
    <name evidence="3" type="primary">LOC103501433</name>
</gene>
<dbReference type="AlphaFoldDB" id="A0A1S3CIS6"/>
<dbReference type="Proteomes" id="UP001652600">
    <property type="component" value="Chromosome 12"/>
</dbReference>
<accession>A0A1S3CIS6</accession>
<dbReference type="InterPro" id="IPR044693">
    <property type="entry name" value="SGO_plant"/>
</dbReference>
<dbReference type="KEGG" id="cmo:103501433"/>
<organism evidence="2 3">
    <name type="scientific">Cucumis melo</name>
    <name type="common">Muskmelon</name>
    <dbReference type="NCBI Taxonomy" id="3656"/>
    <lineage>
        <taxon>Eukaryota</taxon>
        <taxon>Viridiplantae</taxon>
        <taxon>Streptophyta</taxon>
        <taxon>Embryophyta</taxon>
        <taxon>Tracheophyta</taxon>
        <taxon>Spermatophyta</taxon>
        <taxon>Magnoliopsida</taxon>
        <taxon>eudicotyledons</taxon>
        <taxon>Gunneridae</taxon>
        <taxon>Pentapetalae</taxon>
        <taxon>rosids</taxon>
        <taxon>fabids</taxon>
        <taxon>Cucurbitales</taxon>
        <taxon>Cucurbitaceae</taxon>
        <taxon>Benincaseae</taxon>
        <taxon>Cucumis</taxon>
    </lineage>
</organism>
<evidence type="ECO:0000313" key="3">
    <source>
        <dbReference type="RefSeq" id="XP_008463230.2"/>
    </source>
</evidence>